<dbReference type="PRINTS" id="PR01438">
    <property type="entry name" value="UNVRSLSTRESS"/>
</dbReference>
<comment type="similarity">
    <text evidence="1">Belongs to the universal stress protein A family.</text>
</comment>
<proteinExistence type="inferred from homology"/>
<organism evidence="3 4">
    <name type="scientific">Kineosporia babensis</name>
    <dbReference type="NCBI Taxonomy" id="499548"/>
    <lineage>
        <taxon>Bacteria</taxon>
        <taxon>Bacillati</taxon>
        <taxon>Actinomycetota</taxon>
        <taxon>Actinomycetes</taxon>
        <taxon>Kineosporiales</taxon>
        <taxon>Kineosporiaceae</taxon>
        <taxon>Kineosporia</taxon>
    </lineage>
</organism>
<accession>A0A9X1NK38</accession>
<dbReference type="SUPFAM" id="SSF52402">
    <property type="entry name" value="Adenine nucleotide alpha hydrolases-like"/>
    <property type="match status" value="2"/>
</dbReference>
<dbReference type="EMBL" id="JAJOMB010000030">
    <property type="protein sequence ID" value="MCD5316507.1"/>
    <property type="molecule type" value="Genomic_DNA"/>
</dbReference>
<dbReference type="RefSeq" id="WP_231449357.1">
    <property type="nucleotide sequence ID" value="NZ_JAJOMB010000030.1"/>
</dbReference>
<protein>
    <submittedName>
        <fullName evidence="3">Universal stress protein</fullName>
    </submittedName>
</protein>
<comment type="caution">
    <text evidence="3">The sequence shown here is derived from an EMBL/GenBank/DDBJ whole genome shotgun (WGS) entry which is preliminary data.</text>
</comment>
<evidence type="ECO:0000256" key="1">
    <source>
        <dbReference type="ARBA" id="ARBA00008791"/>
    </source>
</evidence>
<feature type="domain" description="UspA" evidence="2">
    <location>
        <begin position="6"/>
        <end position="134"/>
    </location>
</feature>
<evidence type="ECO:0000259" key="2">
    <source>
        <dbReference type="Pfam" id="PF00582"/>
    </source>
</evidence>
<gene>
    <name evidence="3" type="ORF">LR394_36985</name>
</gene>
<dbReference type="AlphaFoldDB" id="A0A9X1NK38"/>
<dbReference type="InterPro" id="IPR006015">
    <property type="entry name" value="Universal_stress_UspA"/>
</dbReference>
<reference evidence="3" key="1">
    <citation type="submission" date="2021-11" db="EMBL/GenBank/DDBJ databases">
        <title>Streptomyces corallinus and Kineosporia corallina sp. nov., two new coral-derived marine actinobacteria.</title>
        <authorList>
            <person name="Buangrab K."/>
            <person name="Sutthacheep M."/>
            <person name="Yeemin T."/>
            <person name="Harunari E."/>
            <person name="Igarashi Y."/>
            <person name="Sripreechasak P."/>
            <person name="Kanchanasin P."/>
            <person name="Tanasupawat S."/>
            <person name="Phongsopitanun W."/>
        </authorList>
    </citation>
    <scope>NUCLEOTIDE SEQUENCE</scope>
    <source>
        <strain evidence="3">JCM 31032</strain>
    </source>
</reference>
<dbReference type="PANTHER" id="PTHR46268">
    <property type="entry name" value="STRESS RESPONSE PROTEIN NHAX"/>
    <property type="match status" value="1"/>
</dbReference>
<evidence type="ECO:0000313" key="4">
    <source>
        <dbReference type="Proteomes" id="UP001138997"/>
    </source>
</evidence>
<dbReference type="PANTHER" id="PTHR46268:SF6">
    <property type="entry name" value="UNIVERSAL STRESS PROTEIN UP12"/>
    <property type="match status" value="1"/>
</dbReference>
<dbReference type="Pfam" id="PF00582">
    <property type="entry name" value="Usp"/>
    <property type="match status" value="2"/>
</dbReference>
<sequence length="276" mass="28213">MTYSERRTVVGYDGSRSAQAALEWAAADAVRRGSELLVLHVAEWGGAERTTEAGLRRIGPLEDASRAVLADALARIRVIAPQMPVTLQTALSGISCSLVEASHGAEMVVLGAPQALGKATAAVVARAGCPVVVVSPGVSAEAADLPITVGYDGSAGAERALSFAAERAAQQAVALVVVVAFSAPVSAPATTEDEGRGLRDAELLGEVAVARVRRWCPTVVARYELAEGTAVPVLARASRSCALVVVGNRGWSDSGQGGSVGNGLITRSRSALAVVH</sequence>
<dbReference type="InterPro" id="IPR006016">
    <property type="entry name" value="UspA"/>
</dbReference>
<name>A0A9X1NK38_9ACTN</name>
<dbReference type="InterPro" id="IPR014729">
    <property type="entry name" value="Rossmann-like_a/b/a_fold"/>
</dbReference>
<keyword evidence="4" id="KW-1185">Reference proteome</keyword>
<dbReference type="Gene3D" id="3.40.50.620">
    <property type="entry name" value="HUPs"/>
    <property type="match status" value="2"/>
</dbReference>
<dbReference type="Proteomes" id="UP001138997">
    <property type="component" value="Unassembled WGS sequence"/>
</dbReference>
<feature type="domain" description="UspA" evidence="2">
    <location>
        <begin position="147"/>
        <end position="276"/>
    </location>
</feature>
<evidence type="ECO:0000313" key="3">
    <source>
        <dbReference type="EMBL" id="MCD5316507.1"/>
    </source>
</evidence>